<reference evidence="3 4" key="1">
    <citation type="submission" date="2019-10" db="EMBL/GenBank/DDBJ databases">
        <title>A soil myxobacterium in the family Polyangiaceae.</title>
        <authorList>
            <person name="Li Y."/>
            <person name="Wang J."/>
        </authorList>
    </citation>
    <scope>NUCLEOTIDE SEQUENCE [LARGE SCALE GENOMIC DNA]</scope>
    <source>
        <strain evidence="3 4">DSM 14734</strain>
    </source>
</reference>
<feature type="signal peptide" evidence="2">
    <location>
        <begin position="1"/>
        <end position="17"/>
    </location>
</feature>
<evidence type="ECO:0000256" key="1">
    <source>
        <dbReference type="SAM" id="MobiDB-lite"/>
    </source>
</evidence>
<dbReference type="Proteomes" id="UP000440224">
    <property type="component" value="Unassembled WGS sequence"/>
</dbReference>
<feature type="compositionally biased region" description="Gly residues" evidence="1">
    <location>
        <begin position="150"/>
        <end position="171"/>
    </location>
</feature>
<organism evidence="3 4">
    <name type="scientific">Polyangium spumosum</name>
    <dbReference type="NCBI Taxonomy" id="889282"/>
    <lineage>
        <taxon>Bacteria</taxon>
        <taxon>Pseudomonadati</taxon>
        <taxon>Myxococcota</taxon>
        <taxon>Polyangia</taxon>
        <taxon>Polyangiales</taxon>
        <taxon>Polyangiaceae</taxon>
        <taxon>Polyangium</taxon>
    </lineage>
</organism>
<evidence type="ECO:0000313" key="3">
    <source>
        <dbReference type="EMBL" id="MRG96975.1"/>
    </source>
</evidence>
<comment type="caution">
    <text evidence="3">The sequence shown here is derived from an EMBL/GenBank/DDBJ whole genome shotgun (WGS) entry which is preliminary data.</text>
</comment>
<gene>
    <name evidence="3" type="ORF">GF068_34380</name>
</gene>
<dbReference type="EMBL" id="WJIE01000014">
    <property type="protein sequence ID" value="MRG96975.1"/>
    <property type="molecule type" value="Genomic_DNA"/>
</dbReference>
<sequence length="171" mass="17599">MNTIVIGLFAVWSVAFATGCTDDECKNPARGTDTENNQQIEGPQMKCNVVLTCPRYGGRPDDRFALQGGDDPTIVDRQRESWNRNRCIEAVRRKGFSPDCKIEVSPAIICLDADGGSGGPGGPSPSGGTLVTVGVGAGSGDYWFDDDGADGIGGEGGVSEAPGEGGVGGSE</sequence>
<dbReference type="RefSeq" id="WP_153823760.1">
    <property type="nucleotide sequence ID" value="NZ_WJIE01000014.1"/>
</dbReference>
<keyword evidence="2" id="KW-0732">Signal</keyword>
<accession>A0A6N7Q2Y2</accession>
<evidence type="ECO:0000256" key="2">
    <source>
        <dbReference type="SAM" id="SignalP"/>
    </source>
</evidence>
<feature type="chain" id="PRO_5026959972" description="Lipoprotein" evidence="2">
    <location>
        <begin position="18"/>
        <end position="171"/>
    </location>
</feature>
<keyword evidence="4" id="KW-1185">Reference proteome</keyword>
<feature type="region of interest" description="Disordered" evidence="1">
    <location>
        <begin position="142"/>
        <end position="171"/>
    </location>
</feature>
<evidence type="ECO:0000313" key="4">
    <source>
        <dbReference type="Proteomes" id="UP000440224"/>
    </source>
</evidence>
<protein>
    <recommendedName>
        <fullName evidence="5">Lipoprotein</fullName>
    </recommendedName>
</protein>
<evidence type="ECO:0008006" key="5">
    <source>
        <dbReference type="Google" id="ProtNLM"/>
    </source>
</evidence>
<name>A0A6N7Q2Y2_9BACT</name>
<dbReference type="AlphaFoldDB" id="A0A6N7Q2Y2"/>
<proteinExistence type="predicted"/>